<evidence type="ECO:0000259" key="10">
    <source>
        <dbReference type="PROSITE" id="PS51371"/>
    </source>
</evidence>
<dbReference type="InterPro" id="IPR046342">
    <property type="entry name" value="CBS_dom_sf"/>
</dbReference>
<keyword evidence="6 9" id="KW-1133">Transmembrane helix</keyword>
<evidence type="ECO:0000256" key="2">
    <source>
        <dbReference type="ARBA" id="ARBA00009749"/>
    </source>
</evidence>
<keyword evidence="7 9" id="KW-0472">Membrane</keyword>
<evidence type="ECO:0000256" key="3">
    <source>
        <dbReference type="ARBA" id="ARBA00022448"/>
    </source>
</evidence>
<evidence type="ECO:0000313" key="11">
    <source>
        <dbReference type="EMBL" id="AQS56267.1"/>
    </source>
</evidence>
<dbReference type="Pfam" id="PF01769">
    <property type="entry name" value="MgtE"/>
    <property type="match status" value="1"/>
</dbReference>
<keyword evidence="9" id="KW-1003">Cell membrane</keyword>
<dbReference type="Gene3D" id="3.10.580.10">
    <property type="entry name" value="CBS-domain"/>
    <property type="match status" value="1"/>
</dbReference>
<feature type="transmembrane region" description="Helical" evidence="9">
    <location>
        <begin position="287"/>
        <end position="307"/>
    </location>
</feature>
<dbReference type="InterPro" id="IPR036739">
    <property type="entry name" value="SLC41_membr_dom_sf"/>
</dbReference>
<comment type="similarity">
    <text evidence="2 9">Belongs to the SLC41A transporter family.</text>
</comment>
<dbReference type="NCBIfam" id="TIGR00400">
    <property type="entry name" value="mgtE"/>
    <property type="match status" value="1"/>
</dbReference>
<feature type="transmembrane region" description="Helical" evidence="9">
    <location>
        <begin position="435"/>
        <end position="453"/>
    </location>
</feature>
<feature type="transmembrane region" description="Helical" evidence="9">
    <location>
        <begin position="319"/>
        <end position="340"/>
    </location>
</feature>
<evidence type="ECO:0000256" key="4">
    <source>
        <dbReference type="ARBA" id="ARBA00022692"/>
    </source>
</evidence>
<evidence type="ECO:0000256" key="9">
    <source>
        <dbReference type="RuleBase" id="RU362011"/>
    </source>
</evidence>
<feature type="transmembrane region" description="Helical" evidence="9">
    <location>
        <begin position="361"/>
        <end position="382"/>
    </location>
</feature>
<dbReference type="Gene3D" id="1.10.357.20">
    <property type="entry name" value="SLC41 divalent cation transporters, integral membrane domain"/>
    <property type="match status" value="1"/>
</dbReference>
<dbReference type="OrthoDB" id="9790355at2"/>
<evidence type="ECO:0000256" key="6">
    <source>
        <dbReference type="ARBA" id="ARBA00022989"/>
    </source>
</evidence>
<protein>
    <recommendedName>
        <fullName evidence="9">Magnesium transporter MgtE</fullName>
    </recommendedName>
</protein>
<dbReference type="AlphaFoldDB" id="A0A1U9K876"/>
<dbReference type="InterPro" id="IPR000644">
    <property type="entry name" value="CBS_dom"/>
</dbReference>
<dbReference type="GO" id="GO:0046872">
    <property type="term" value="F:metal ion binding"/>
    <property type="evidence" value="ECO:0007669"/>
    <property type="project" value="UniProtKB-KW"/>
</dbReference>
<dbReference type="KEGG" id="ntr:B0W44_11320"/>
<evidence type="ECO:0000256" key="7">
    <source>
        <dbReference type="ARBA" id="ARBA00023136"/>
    </source>
</evidence>
<proteinExistence type="inferred from homology"/>
<evidence type="ECO:0000313" key="12">
    <source>
        <dbReference type="Proteomes" id="UP000188603"/>
    </source>
</evidence>
<dbReference type="SUPFAM" id="SSF161093">
    <property type="entry name" value="MgtE membrane domain-like"/>
    <property type="match status" value="1"/>
</dbReference>
<evidence type="ECO:0000256" key="8">
    <source>
        <dbReference type="PROSITE-ProRule" id="PRU00703"/>
    </source>
</evidence>
<dbReference type="Proteomes" id="UP000188603">
    <property type="component" value="Chromosome"/>
</dbReference>
<comment type="subunit">
    <text evidence="9">Homodimer.</text>
</comment>
<comment type="subcellular location">
    <subcellularLocation>
        <location evidence="9">Cell membrane</location>
        <topology evidence="9">Multi-pass membrane protein</topology>
    </subcellularLocation>
    <subcellularLocation>
        <location evidence="1">Membrane</location>
        <topology evidence="1">Multi-pass membrane protein</topology>
    </subcellularLocation>
</comment>
<keyword evidence="8" id="KW-0129">CBS domain</keyword>
<dbReference type="Pfam" id="PF03448">
    <property type="entry name" value="MgtE_N"/>
    <property type="match status" value="1"/>
</dbReference>
<comment type="function">
    <text evidence="9">Acts as a magnesium transporter.</text>
</comment>
<sequence length="454" mass="50846">MSSEQRICELTDIVNTILSESERHEIRALLDELQPFDLGQIFFQLPEDRRGPFLSQLKNEEIAELLKDLEHHEQALVLDTLTPDRITGVFNVMKSDDVADLLGELEEEKVKAYLTAMEAGEANKAKALLHYSEDTAGGLMTQEFVAVYNTFTVQQVIDHLRKEAPTAETIYYVFVIDENSRLVGVVSLRELLIAKPDTRVEDIMFERVISVTVDTDQEEVARVLERYDFLALPVVDRERRLLGIVTVDDIVDVIYEEAHEDISRLAAVGAEDRSGMTSLWSVTRRRLPWLVMLLFIGMFTATILQNFERTIEQVTALTYFMPMIAGMTGNTGTQSLAMVIQGLTSGKISRETMWGMLRQEFLVSIIIGTTCSVLIAFMALLWRGDLVLGIVVGASLWMTLIVGTMAGSVIPLVLHVLKVDPTAASGPLITTLNDIFSITIYFTIASFFLNQLLA</sequence>
<dbReference type="EMBL" id="CP019699">
    <property type="protein sequence ID" value="AQS56267.1"/>
    <property type="molecule type" value="Genomic_DNA"/>
</dbReference>
<keyword evidence="3 9" id="KW-0813">Transport</keyword>
<feature type="domain" description="CBS" evidence="10">
    <location>
        <begin position="140"/>
        <end position="203"/>
    </location>
</feature>
<dbReference type="PANTHER" id="PTHR43773">
    <property type="entry name" value="MAGNESIUM TRANSPORTER MGTE"/>
    <property type="match status" value="1"/>
</dbReference>
<dbReference type="GO" id="GO:0005886">
    <property type="term" value="C:plasma membrane"/>
    <property type="evidence" value="ECO:0007669"/>
    <property type="project" value="UniProtKB-SubCell"/>
</dbReference>
<dbReference type="PROSITE" id="PS51371">
    <property type="entry name" value="CBS"/>
    <property type="match status" value="2"/>
</dbReference>
<gene>
    <name evidence="11" type="ORF">B0W44_11320</name>
</gene>
<evidence type="ECO:0000256" key="1">
    <source>
        <dbReference type="ARBA" id="ARBA00004141"/>
    </source>
</evidence>
<dbReference type="InterPro" id="IPR006669">
    <property type="entry name" value="MgtE_transporter"/>
</dbReference>
<dbReference type="GO" id="GO:0015095">
    <property type="term" value="F:magnesium ion transmembrane transporter activity"/>
    <property type="evidence" value="ECO:0007669"/>
    <property type="project" value="UniProtKB-UniRule"/>
</dbReference>
<name>A0A1U9K876_9BACL</name>
<dbReference type="STRING" id="1471761.B0W44_11320"/>
<keyword evidence="4 9" id="KW-0812">Transmembrane</keyword>
<accession>A0A1U9K876</accession>
<organism evidence="11 12">
    <name type="scientific">Novibacillus thermophilus</name>
    <dbReference type="NCBI Taxonomy" id="1471761"/>
    <lineage>
        <taxon>Bacteria</taxon>
        <taxon>Bacillati</taxon>
        <taxon>Bacillota</taxon>
        <taxon>Bacilli</taxon>
        <taxon>Bacillales</taxon>
        <taxon>Thermoactinomycetaceae</taxon>
        <taxon>Novibacillus</taxon>
    </lineage>
</organism>
<reference evidence="11 12" key="1">
    <citation type="journal article" date="2015" name="Int. J. Syst. Evol. Microbiol.">
        <title>Novibacillus thermophilus gen. nov., sp. nov., a Gram-staining-negative and moderately thermophilic member of the family Thermoactinomycetaceae.</title>
        <authorList>
            <person name="Yang G."/>
            <person name="Chen J."/>
            <person name="Zhou S."/>
        </authorList>
    </citation>
    <scope>NUCLEOTIDE SEQUENCE [LARGE SCALE GENOMIC DNA]</scope>
    <source>
        <strain evidence="11 12">SG-1</strain>
    </source>
</reference>
<dbReference type="RefSeq" id="WP_077720125.1">
    <property type="nucleotide sequence ID" value="NZ_CP019699.1"/>
</dbReference>
<keyword evidence="9" id="KW-0479">Metal-binding</keyword>
<dbReference type="InterPro" id="IPR006668">
    <property type="entry name" value="Mg_transptr_MgtE_intracell_dom"/>
</dbReference>
<dbReference type="Gene3D" id="1.25.60.10">
    <property type="entry name" value="MgtE N-terminal domain-like"/>
    <property type="match status" value="1"/>
</dbReference>
<dbReference type="SMART" id="SM00924">
    <property type="entry name" value="MgtE_N"/>
    <property type="match status" value="1"/>
</dbReference>
<dbReference type="SUPFAM" id="SSF158791">
    <property type="entry name" value="MgtE N-terminal domain-like"/>
    <property type="match status" value="1"/>
</dbReference>
<dbReference type="Pfam" id="PF00571">
    <property type="entry name" value="CBS"/>
    <property type="match status" value="2"/>
</dbReference>
<feature type="transmembrane region" description="Helical" evidence="9">
    <location>
        <begin position="388"/>
        <end position="414"/>
    </location>
</feature>
<feature type="domain" description="CBS" evidence="10">
    <location>
        <begin position="204"/>
        <end position="262"/>
    </location>
</feature>
<dbReference type="CDD" id="cd04606">
    <property type="entry name" value="CBS_pair_Mg_transporter"/>
    <property type="match status" value="1"/>
</dbReference>
<dbReference type="InterPro" id="IPR006667">
    <property type="entry name" value="SLC41_membr_dom"/>
</dbReference>
<dbReference type="SMART" id="SM00116">
    <property type="entry name" value="CBS"/>
    <property type="match status" value="2"/>
</dbReference>
<evidence type="ECO:0000256" key="5">
    <source>
        <dbReference type="ARBA" id="ARBA00022842"/>
    </source>
</evidence>
<keyword evidence="12" id="KW-1185">Reference proteome</keyword>
<dbReference type="InterPro" id="IPR038076">
    <property type="entry name" value="MgtE_N_sf"/>
</dbReference>
<dbReference type="SUPFAM" id="SSF54631">
    <property type="entry name" value="CBS-domain pair"/>
    <property type="match status" value="1"/>
</dbReference>
<dbReference type="PANTHER" id="PTHR43773:SF1">
    <property type="entry name" value="MAGNESIUM TRANSPORTER MGTE"/>
    <property type="match status" value="1"/>
</dbReference>
<keyword evidence="5 9" id="KW-0460">Magnesium</keyword>